<dbReference type="Gene3D" id="2.30.110.10">
    <property type="entry name" value="Electron Transport, Fmn-binding Protein, Chain A"/>
    <property type="match status" value="1"/>
</dbReference>
<dbReference type="PANTHER" id="PTHR34818:SF1">
    <property type="entry name" value="PROTEIN BLI-3"/>
    <property type="match status" value="1"/>
</dbReference>
<gene>
    <name evidence="2" type="ORF">B2K_02935</name>
</gene>
<accession>I0BBE3</accession>
<proteinExistence type="predicted"/>
<sequence length="139" mass="15970">MLKTEQLEERIVKVLEANDVCSFGTVSGNQPRVRYMALLHEGMTIYLATNSKTDKVDELKENNNVFVLVGYDGRKSDEILQIAAKAEVCEDRSLREKLWNAKFEAWFKGPHDPEYVILKVTPTRVEFYEGSTEPQVWGK</sequence>
<dbReference type="PATRIC" id="fig|997761.3.peg.586"/>
<dbReference type="Proteomes" id="UP000007392">
    <property type="component" value="Chromosome"/>
</dbReference>
<reference evidence="2 3" key="1">
    <citation type="submission" date="2013-06" db="EMBL/GenBank/DDBJ databases">
        <title>Complete genome sequence of Paenibacillus mucilaginosus K02.</title>
        <authorList>
            <person name="Xiao B."/>
            <person name="Sun L."/>
            <person name="Xiao L."/>
            <person name="Lian B."/>
        </authorList>
    </citation>
    <scope>NUCLEOTIDE SEQUENCE [LARGE SCALE GENOMIC DNA]</scope>
    <source>
        <strain evidence="2 3">K02</strain>
    </source>
</reference>
<evidence type="ECO:0000313" key="3">
    <source>
        <dbReference type="Proteomes" id="UP000007392"/>
    </source>
</evidence>
<feature type="domain" description="Pyridoxamine 5'-phosphate oxidase N-terminal" evidence="1">
    <location>
        <begin position="7"/>
        <end position="127"/>
    </location>
</feature>
<protein>
    <submittedName>
        <fullName evidence="2">General stress protein</fullName>
    </submittedName>
</protein>
<dbReference type="HOGENOM" id="CLU_133083_0_0_9"/>
<organism evidence="2 3">
    <name type="scientific">Paenibacillus mucilaginosus K02</name>
    <dbReference type="NCBI Taxonomy" id="997761"/>
    <lineage>
        <taxon>Bacteria</taxon>
        <taxon>Bacillati</taxon>
        <taxon>Bacillota</taxon>
        <taxon>Bacilli</taxon>
        <taxon>Bacillales</taxon>
        <taxon>Paenibacillaceae</taxon>
        <taxon>Paenibacillus</taxon>
    </lineage>
</organism>
<dbReference type="SUPFAM" id="SSF50475">
    <property type="entry name" value="FMN-binding split barrel"/>
    <property type="match status" value="1"/>
</dbReference>
<evidence type="ECO:0000313" key="2">
    <source>
        <dbReference type="EMBL" id="AFH59690.1"/>
    </source>
</evidence>
<dbReference type="InterPro" id="IPR012349">
    <property type="entry name" value="Split_barrel_FMN-bd"/>
</dbReference>
<dbReference type="AlphaFoldDB" id="I0BBE3"/>
<dbReference type="Pfam" id="PF01243">
    <property type="entry name" value="PNPOx_N"/>
    <property type="match status" value="1"/>
</dbReference>
<evidence type="ECO:0000259" key="1">
    <source>
        <dbReference type="Pfam" id="PF01243"/>
    </source>
</evidence>
<dbReference type="RefSeq" id="WP_014649302.1">
    <property type="nucleotide sequence ID" value="NC_017672.3"/>
</dbReference>
<dbReference type="EMBL" id="CP003422">
    <property type="protein sequence ID" value="AFH59690.1"/>
    <property type="molecule type" value="Genomic_DNA"/>
</dbReference>
<dbReference type="OrthoDB" id="5431160at2"/>
<dbReference type="PANTHER" id="PTHR34818">
    <property type="entry name" value="PROTEIN BLI-3"/>
    <property type="match status" value="1"/>
</dbReference>
<dbReference type="InterPro" id="IPR052917">
    <property type="entry name" value="Stress-Dev_Protein"/>
</dbReference>
<dbReference type="InterPro" id="IPR011576">
    <property type="entry name" value="Pyridox_Oxase_N"/>
</dbReference>
<name>I0BBE3_9BACL</name>
<dbReference type="KEGG" id="pmw:B2K_02935"/>